<comment type="caution">
    <text evidence="2">The sequence shown here is derived from an EMBL/GenBank/DDBJ whole genome shotgun (WGS) entry which is preliminary data.</text>
</comment>
<dbReference type="EMBL" id="MHKD01000025">
    <property type="protein sequence ID" value="OGY82690.1"/>
    <property type="molecule type" value="Genomic_DNA"/>
</dbReference>
<name>A0A1G2B3A9_9BACT</name>
<accession>A0A1G2B3A9</accession>
<proteinExistence type="predicted"/>
<dbReference type="STRING" id="1798542.A3F54_01735"/>
<keyword evidence="1" id="KW-0812">Transmembrane</keyword>
<protein>
    <submittedName>
        <fullName evidence="2">Uncharacterized protein</fullName>
    </submittedName>
</protein>
<evidence type="ECO:0000313" key="2">
    <source>
        <dbReference type="EMBL" id="OGY82690.1"/>
    </source>
</evidence>
<evidence type="ECO:0000256" key="1">
    <source>
        <dbReference type="SAM" id="Phobius"/>
    </source>
</evidence>
<keyword evidence="1" id="KW-0472">Membrane</keyword>
<feature type="transmembrane region" description="Helical" evidence="1">
    <location>
        <begin position="6"/>
        <end position="29"/>
    </location>
</feature>
<keyword evidence="1" id="KW-1133">Transmembrane helix</keyword>
<dbReference type="Proteomes" id="UP000176952">
    <property type="component" value="Unassembled WGS sequence"/>
</dbReference>
<gene>
    <name evidence="2" type="ORF">A3F54_01735</name>
</gene>
<reference evidence="2 3" key="1">
    <citation type="journal article" date="2016" name="Nat. Commun.">
        <title>Thousands of microbial genomes shed light on interconnected biogeochemical processes in an aquifer system.</title>
        <authorList>
            <person name="Anantharaman K."/>
            <person name="Brown C.T."/>
            <person name="Hug L.A."/>
            <person name="Sharon I."/>
            <person name="Castelle C.J."/>
            <person name="Probst A.J."/>
            <person name="Thomas B.C."/>
            <person name="Singh A."/>
            <person name="Wilkins M.J."/>
            <person name="Karaoz U."/>
            <person name="Brodie E.L."/>
            <person name="Williams K.H."/>
            <person name="Hubbard S.S."/>
            <person name="Banfield J.F."/>
        </authorList>
    </citation>
    <scope>NUCLEOTIDE SEQUENCE [LARGE SCALE GENOMIC DNA]</scope>
</reference>
<dbReference type="AlphaFoldDB" id="A0A1G2B3A9"/>
<evidence type="ECO:0000313" key="3">
    <source>
        <dbReference type="Proteomes" id="UP000176952"/>
    </source>
</evidence>
<sequence>MEKEKVYILGGVGVLILGGVLFFAGKLYVMQRNGQEIQAYMQENVAPAPVPEGYLVTEMQASLPAEATTKNIANTANLIVRGKVTTIGEAYSDQLGFVYHNVIIQPEKFYKNTTQVQQNADITVKVFGGTKDKEIFRALDAPRFAQNEQVFVFLGKGEKDYYVTYEIFGKLTIKDNKVEGINQEQGRVSEKLSDYEKKVVEIIGQK</sequence>
<organism evidence="2 3">
    <name type="scientific">Candidatus Kerfeldbacteria bacterium RIFCSPHIGHO2_12_FULL_48_17</name>
    <dbReference type="NCBI Taxonomy" id="1798542"/>
    <lineage>
        <taxon>Bacteria</taxon>
        <taxon>Candidatus Kerfeldiibacteriota</taxon>
    </lineage>
</organism>